<reference evidence="3 4" key="1">
    <citation type="submission" date="2021-12" db="EMBL/GenBank/DDBJ databases">
        <title>Discovery of the Pendulisporaceae a myxobacterial family with distinct sporulation behavior and unique specialized metabolism.</title>
        <authorList>
            <person name="Garcia R."/>
            <person name="Popoff A."/>
            <person name="Bader C.D."/>
            <person name="Loehr J."/>
            <person name="Walesch S."/>
            <person name="Walt C."/>
            <person name="Boldt J."/>
            <person name="Bunk B."/>
            <person name="Haeckl F.J.F.P.J."/>
            <person name="Gunesch A.P."/>
            <person name="Birkelbach J."/>
            <person name="Nuebel U."/>
            <person name="Pietschmann T."/>
            <person name="Bach T."/>
            <person name="Mueller R."/>
        </authorList>
    </citation>
    <scope>NUCLEOTIDE SEQUENCE [LARGE SCALE GENOMIC DNA]</scope>
    <source>
        <strain evidence="3 4">MSr12523</strain>
    </source>
</reference>
<feature type="transmembrane region" description="Helical" evidence="1">
    <location>
        <begin position="103"/>
        <end position="129"/>
    </location>
</feature>
<evidence type="ECO:0000313" key="4">
    <source>
        <dbReference type="Proteomes" id="UP001379533"/>
    </source>
</evidence>
<dbReference type="Proteomes" id="UP001379533">
    <property type="component" value="Chromosome"/>
</dbReference>
<feature type="transmembrane region" description="Helical" evidence="1">
    <location>
        <begin position="318"/>
        <end position="336"/>
    </location>
</feature>
<keyword evidence="4" id="KW-1185">Reference proteome</keyword>
<feature type="transmembrane region" description="Helical" evidence="1">
    <location>
        <begin position="348"/>
        <end position="367"/>
    </location>
</feature>
<feature type="transmembrane region" description="Helical" evidence="1">
    <location>
        <begin position="62"/>
        <end position="82"/>
    </location>
</feature>
<feature type="domain" description="DUF418" evidence="2">
    <location>
        <begin position="225"/>
        <end position="386"/>
    </location>
</feature>
<organism evidence="3 4">
    <name type="scientific">Pendulispora brunnea</name>
    <dbReference type="NCBI Taxonomy" id="2905690"/>
    <lineage>
        <taxon>Bacteria</taxon>
        <taxon>Pseudomonadati</taxon>
        <taxon>Myxococcota</taxon>
        <taxon>Myxococcia</taxon>
        <taxon>Myxococcales</taxon>
        <taxon>Sorangiineae</taxon>
        <taxon>Pendulisporaceae</taxon>
        <taxon>Pendulispora</taxon>
    </lineage>
</organism>
<dbReference type="Pfam" id="PF04235">
    <property type="entry name" value="DUF418"/>
    <property type="match status" value="1"/>
</dbReference>
<gene>
    <name evidence="3" type="ORF">LZC95_38745</name>
</gene>
<feature type="transmembrane region" description="Helical" evidence="1">
    <location>
        <begin position="200"/>
        <end position="224"/>
    </location>
</feature>
<evidence type="ECO:0000313" key="3">
    <source>
        <dbReference type="EMBL" id="WXA92383.1"/>
    </source>
</evidence>
<dbReference type="InterPro" id="IPR052529">
    <property type="entry name" value="Bact_Transport_Assoc"/>
</dbReference>
<keyword evidence="1" id="KW-0812">Transmembrane</keyword>
<dbReference type="PANTHER" id="PTHR30590">
    <property type="entry name" value="INNER MEMBRANE PROTEIN"/>
    <property type="match status" value="1"/>
</dbReference>
<dbReference type="PANTHER" id="PTHR30590:SF2">
    <property type="entry name" value="INNER MEMBRANE PROTEIN"/>
    <property type="match status" value="1"/>
</dbReference>
<accession>A0ABZ2K0W5</accession>
<sequence length="401" mass="44487">MADLAPVPRSEREPLLDVLRALALCVVVTDNVMTTFSGSSFLPKTSPDYIHNEGLSGMLFRLLMGLRSMTVMSFLFGLGFSIQLTRAKDSEVTAMYLRRLTGMFALGMCHIALVWWGDILWIYALAGLVLLPCRKASTRTLIGIGLALAILPRAIPLIPFVGTALVPDETAIRQMKESMLAAIYGTEHGPMFTAHLRTLFYVHVCNLPWFLPWLAGRFILGFVAGRHRIFENNGANHLPLFRKLAIGGAFVALLGGAVRITLMGREMAPELKFVVRLVDDTAVVASVAMGISLVVLLMQNARWQRWLSVLIPVGRTPLTTYLSQSVIATFLFYGWGLGLARHVQGPKAGLVGLAIFMVQIAIAGAWLRRYELGPLEWVWRTLAYGKRQPMRRQPRSLEQVV</sequence>
<proteinExistence type="predicted"/>
<protein>
    <submittedName>
        <fullName evidence="3">DUF418 domain-containing protein</fullName>
    </submittedName>
</protein>
<dbReference type="InterPro" id="IPR007349">
    <property type="entry name" value="DUF418"/>
</dbReference>
<feature type="transmembrane region" description="Helical" evidence="1">
    <location>
        <begin position="141"/>
        <end position="166"/>
    </location>
</feature>
<keyword evidence="1" id="KW-0472">Membrane</keyword>
<feature type="transmembrane region" description="Helical" evidence="1">
    <location>
        <begin position="21"/>
        <end position="42"/>
    </location>
</feature>
<evidence type="ECO:0000259" key="2">
    <source>
        <dbReference type="Pfam" id="PF04235"/>
    </source>
</evidence>
<keyword evidence="1" id="KW-1133">Transmembrane helix</keyword>
<evidence type="ECO:0000256" key="1">
    <source>
        <dbReference type="SAM" id="Phobius"/>
    </source>
</evidence>
<dbReference type="EMBL" id="CP089982">
    <property type="protein sequence ID" value="WXA92383.1"/>
    <property type="molecule type" value="Genomic_DNA"/>
</dbReference>
<feature type="transmembrane region" description="Helical" evidence="1">
    <location>
        <begin position="274"/>
        <end position="298"/>
    </location>
</feature>
<feature type="transmembrane region" description="Helical" evidence="1">
    <location>
        <begin position="244"/>
        <end position="262"/>
    </location>
</feature>
<dbReference type="RefSeq" id="WP_394842988.1">
    <property type="nucleotide sequence ID" value="NZ_CP089982.1"/>
</dbReference>
<name>A0ABZ2K0W5_9BACT</name>